<dbReference type="InterPro" id="IPR043130">
    <property type="entry name" value="CDP-OH_PTrfase_TM_dom"/>
</dbReference>
<dbReference type="Gene3D" id="1.20.120.1760">
    <property type="match status" value="1"/>
</dbReference>
<dbReference type="PANTHER" id="PTHR14269:SF62">
    <property type="entry name" value="CDP-DIACYLGLYCEROL--GLYCEROL-3-PHOSPHATE 3-PHOSPHATIDYLTRANSFERASE 1, CHLOROPLASTIC"/>
    <property type="match status" value="1"/>
</dbReference>
<sequence>MLNFSILLTLLRLISSITILPFLLIWFLPTNSFNINLMLSIFFVLLGLTDFFDGFFARKYNQETLLGGLLDPIADKFLLFSTLITLLSVGKIYFYIPIIFISREFFIMGLRQVALTHGFEISVIQSAKFKTLMQFCYLTCVILNNYQSLFIYYLEYLFLFIALFLSMFSALEYFLIFIKRLGNVNEIL</sequence>
<accession>V6DKF1</accession>
<organism evidence="14 15">
    <name type="scientific">Candidatus Babela massiliensis</name>
    <dbReference type="NCBI Taxonomy" id="673862"/>
    <lineage>
        <taxon>Bacteria</taxon>
        <taxon>Candidatus Babelota</taxon>
        <taxon>Candidatus Babeliae</taxon>
        <taxon>Candidatus Babeliales</taxon>
        <taxon>Candidatus Babeliaceae</taxon>
        <taxon>Candidatus Babela</taxon>
    </lineage>
</organism>
<dbReference type="InterPro" id="IPR050324">
    <property type="entry name" value="CDP-alcohol_PTase-I"/>
</dbReference>
<dbReference type="HOGENOM" id="CLU_051314_2_2_7"/>
<protein>
    <recommendedName>
        <fullName evidence="11">CDP-diacylglycerol--glycerol-3-phosphate 3-phosphatidyltransferase</fullName>
        <ecNumber evidence="11">2.7.8.5</ecNumber>
    </recommendedName>
</protein>
<dbReference type="GO" id="GO:0008444">
    <property type="term" value="F:CDP-diacylglycerol-glycerol-3-phosphate 3-phosphatidyltransferase activity"/>
    <property type="evidence" value="ECO:0007669"/>
    <property type="project" value="UniProtKB-UniRule"/>
</dbReference>
<dbReference type="KEGG" id="dpb:BABL1_gene_121"/>
<evidence type="ECO:0000256" key="13">
    <source>
        <dbReference type="SAM" id="Phobius"/>
    </source>
</evidence>
<dbReference type="NCBIfam" id="TIGR00560">
    <property type="entry name" value="pgsA"/>
    <property type="match status" value="1"/>
</dbReference>
<feature type="transmembrane region" description="Helical" evidence="13">
    <location>
        <begin position="159"/>
        <end position="178"/>
    </location>
</feature>
<dbReference type="PANTHER" id="PTHR14269">
    <property type="entry name" value="CDP-DIACYLGLYCEROL--GLYCEROL-3-PHOSPHATE 3-PHOSPHATIDYLTRANSFERASE-RELATED"/>
    <property type="match status" value="1"/>
</dbReference>
<dbReference type="PIRSF" id="PIRSF000847">
    <property type="entry name" value="Phos_ph_gly_syn"/>
    <property type="match status" value="1"/>
</dbReference>
<dbReference type="InterPro" id="IPR004570">
    <property type="entry name" value="Phosphatidylglycerol_P_synth"/>
</dbReference>
<dbReference type="GO" id="GO:0016020">
    <property type="term" value="C:membrane"/>
    <property type="evidence" value="ECO:0007669"/>
    <property type="project" value="UniProtKB-SubCell"/>
</dbReference>
<proteinExistence type="inferred from homology"/>
<evidence type="ECO:0000313" key="14">
    <source>
        <dbReference type="EMBL" id="CDK30986.1"/>
    </source>
</evidence>
<reference evidence="14 15" key="1">
    <citation type="journal article" date="2015" name="Biol. Direct">
        <title>Babela massiliensis, a representative of a widespread bacterial phylum with unusual adaptations to parasitism in amoebae.</title>
        <authorList>
            <person name="Pagnier I."/>
            <person name="Yutin N."/>
            <person name="Croce O."/>
            <person name="Makarova K.S."/>
            <person name="Wolf Y.I."/>
            <person name="Benamar S."/>
            <person name="Raoult D."/>
            <person name="Koonin E.V."/>
            <person name="La Scola B."/>
        </authorList>
    </citation>
    <scope>NUCLEOTIDE SEQUENCE [LARGE SCALE GENOMIC DNA]</scope>
    <source>
        <strain evidence="15">BABL1</strain>
    </source>
</reference>
<evidence type="ECO:0000256" key="4">
    <source>
        <dbReference type="ARBA" id="ARBA00022679"/>
    </source>
</evidence>
<dbReference type="EC" id="2.7.8.5" evidence="11"/>
<dbReference type="Pfam" id="PF01066">
    <property type="entry name" value="CDP-OH_P_transf"/>
    <property type="match status" value="1"/>
</dbReference>
<evidence type="ECO:0000256" key="9">
    <source>
        <dbReference type="ARBA" id="ARBA00023209"/>
    </source>
</evidence>
<evidence type="ECO:0000256" key="8">
    <source>
        <dbReference type="ARBA" id="ARBA00023136"/>
    </source>
</evidence>
<keyword evidence="15" id="KW-1185">Reference proteome</keyword>
<evidence type="ECO:0000256" key="7">
    <source>
        <dbReference type="ARBA" id="ARBA00023098"/>
    </source>
</evidence>
<feature type="transmembrane region" description="Helical" evidence="13">
    <location>
        <begin position="35"/>
        <end position="57"/>
    </location>
</feature>
<gene>
    <name evidence="14" type="primary">pgsA</name>
    <name evidence="14" type="ORF">BABL1_gene_121</name>
</gene>
<evidence type="ECO:0000256" key="6">
    <source>
        <dbReference type="ARBA" id="ARBA00022989"/>
    </source>
</evidence>
<dbReference type="STRING" id="673862.BABL1_gene_121"/>
<dbReference type="InterPro" id="IPR000462">
    <property type="entry name" value="CDP-OH_P_trans"/>
</dbReference>
<evidence type="ECO:0000256" key="1">
    <source>
        <dbReference type="ARBA" id="ARBA00004141"/>
    </source>
</evidence>
<evidence type="ECO:0000256" key="3">
    <source>
        <dbReference type="ARBA" id="ARBA00022516"/>
    </source>
</evidence>
<comment type="subcellular location">
    <subcellularLocation>
        <location evidence="1">Membrane</location>
        <topology evidence="1">Multi-pass membrane protein</topology>
    </subcellularLocation>
</comment>
<evidence type="ECO:0000256" key="2">
    <source>
        <dbReference type="ARBA" id="ARBA00010441"/>
    </source>
</evidence>
<dbReference type="EMBL" id="HG793133">
    <property type="protein sequence ID" value="CDK30986.1"/>
    <property type="molecule type" value="Genomic_DNA"/>
</dbReference>
<dbReference type="Proteomes" id="UP000018769">
    <property type="component" value="Chromosome I"/>
</dbReference>
<keyword evidence="10" id="KW-1208">Phospholipid metabolism</keyword>
<evidence type="ECO:0000256" key="10">
    <source>
        <dbReference type="ARBA" id="ARBA00023264"/>
    </source>
</evidence>
<keyword evidence="6 13" id="KW-1133">Transmembrane helix</keyword>
<keyword evidence="4 12" id="KW-0808">Transferase</keyword>
<keyword evidence="5 13" id="KW-0812">Transmembrane</keyword>
<evidence type="ECO:0000313" key="15">
    <source>
        <dbReference type="Proteomes" id="UP000018769"/>
    </source>
</evidence>
<keyword evidence="9" id="KW-0594">Phospholipid biosynthesis</keyword>
<keyword evidence="8 13" id="KW-0472">Membrane</keyword>
<evidence type="ECO:0000256" key="11">
    <source>
        <dbReference type="NCBIfam" id="TIGR00560"/>
    </source>
</evidence>
<dbReference type="eggNOG" id="COG0558">
    <property type="taxonomic scope" value="Bacteria"/>
</dbReference>
<dbReference type="InterPro" id="IPR048254">
    <property type="entry name" value="CDP_ALCOHOL_P_TRANSF_CS"/>
</dbReference>
<keyword evidence="3" id="KW-0444">Lipid biosynthesis</keyword>
<feature type="transmembrane region" description="Helical" evidence="13">
    <location>
        <begin position="77"/>
        <end position="101"/>
    </location>
</feature>
<dbReference type="AlphaFoldDB" id="V6DKF1"/>
<dbReference type="GO" id="GO:0046474">
    <property type="term" value="P:glycerophospholipid biosynthetic process"/>
    <property type="evidence" value="ECO:0007669"/>
    <property type="project" value="TreeGrafter"/>
</dbReference>
<dbReference type="RefSeq" id="WP_023792957.1">
    <property type="nucleotide sequence ID" value="NC_023003.1"/>
</dbReference>
<name>V6DKF1_9BACT</name>
<comment type="similarity">
    <text evidence="2 12">Belongs to the CDP-alcohol phosphatidyltransferase class-I family.</text>
</comment>
<feature type="transmembrane region" description="Helical" evidence="13">
    <location>
        <begin position="6"/>
        <end position="28"/>
    </location>
</feature>
<keyword evidence="7" id="KW-0443">Lipid metabolism</keyword>
<dbReference type="PROSITE" id="PS00379">
    <property type="entry name" value="CDP_ALCOHOL_P_TRANSF"/>
    <property type="match status" value="1"/>
</dbReference>
<evidence type="ECO:0000256" key="5">
    <source>
        <dbReference type="ARBA" id="ARBA00022692"/>
    </source>
</evidence>
<evidence type="ECO:0000256" key="12">
    <source>
        <dbReference type="RuleBase" id="RU003750"/>
    </source>
</evidence>